<dbReference type="PaxDb" id="353153-Q4CLK9"/>
<dbReference type="GO" id="GO:0140284">
    <property type="term" value="C:endoplasmic reticulum-endosome membrane contact site"/>
    <property type="evidence" value="ECO:0007669"/>
    <property type="project" value="TreeGrafter"/>
</dbReference>
<name>Q4CLK9_TRYCC</name>
<dbReference type="EMBL" id="AAHK01004232">
    <property type="protein sequence ID" value="EAN81161.1"/>
    <property type="molecule type" value="Genomic_DNA"/>
</dbReference>
<dbReference type="SUPFAM" id="SSF52087">
    <property type="entry name" value="CRAL/TRIO domain"/>
    <property type="match status" value="1"/>
</dbReference>
<gene>
    <name evidence="2" type="ORF">Tc00.1047053430539.10</name>
</gene>
<protein>
    <recommendedName>
        <fullName evidence="1">DUF7353 domain-containing protein</fullName>
    </recommendedName>
</protein>
<feature type="non-terminal residue" evidence="2">
    <location>
        <position position="158"/>
    </location>
</feature>
<dbReference type="eggNOG" id="ENOG502RQTK">
    <property type="taxonomic scope" value="Eukaryota"/>
</dbReference>
<dbReference type="Gene3D" id="3.40.525.10">
    <property type="entry name" value="CRAL-TRIO lipid binding domain"/>
    <property type="match status" value="1"/>
</dbReference>
<evidence type="ECO:0000313" key="3">
    <source>
        <dbReference type="Proteomes" id="UP000002296"/>
    </source>
</evidence>
<comment type="caution">
    <text evidence="2">The sequence shown here is derived from an EMBL/GenBank/DDBJ whole genome shotgun (WGS) entry which is preliminary data.</text>
</comment>
<evidence type="ECO:0000259" key="1">
    <source>
        <dbReference type="Pfam" id="PF24044"/>
    </source>
</evidence>
<dbReference type="InParanoid" id="Q4CLK9"/>
<reference evidence="2 3" key="1">
    <citation type="journal article" date="2005" name="Science">
        <title>The genome sequence of Trypanosoma cruzi, etiologic agent of Chagas disease.</title>
        <authorList>
            <person name="El-Sayed N.M."/>
            <person name="Myler P.J."/>
            <person name="Bartholomeu D.C."/>
            <person name="Nilsson D."/>
            <person name="Aggarwal G."/>
            <person name="Tran A.N."/>
            <person name="Ghedin E."/>
            <person name="Worthey E.A."/>
            <person name="Delcher A.L."/>
            <person name="Blandin G."/>
            <person name="Westenberger S.J."/>
            <person name="Caler E."/>
            <person name="Cerqueira G.C."/>
            <person name="Branche C."/>
            <person name="Haas B."/>
            <person name="Anupama A."/>
            <person name="Arner E."/>
            <person name="Aslund L."/>
            <person name="Attipoe P."/>
            <person name="Bontempi E."/>
            <person name="Bringaud F."/>
            <person name="Burton P."/>
            <person name="Cadag E."/>
            <person name="Campbell D.A."/>
            <person name="Carrington M."/>
            <person name="Crabtree J."/>
            <person name="Darban H."/>
            <person name="da Silveira J.F."/>
            <person name="de Jong P."/>
            <person name="Edwards K."/>
            <person name="Englund P.T."/>
            <person name="Fazelina G."/>
            <person name="Feldblyum T."/>
            <person name="Ferella M."/>
            <person name="Frasch A.C."/>
            <person name="Gull K."/>
            <person name="Horn D."/>
            <person name="Hou L."/>
            <person name="Huang Y."/>
            <person name="Kindlund E."/>
            <person name="Klingbeil M."/>
            <person name="Kluge S."/>
            <person name="Koo H."/>
            <person name="Lacerda D."/>
            <person name="Levin M.J."/>
            <person name="Lorenzi H."/>
            <person name="Louie T."/>
            <person name="Machado C.R."/>
            <person name="McCulloch R."/>
            <person name="McKenna A."/>
            <person name="Mizuno Y."/>
            <person name="Mottram J.C."/>
            <person name="Nelson S."/>
            <person name="Ochaya S."/>
            <person name="Osoegawa K."/>
            <person name="Pai G."/>
            <person name="Parsons M."/>
            <person name="Pentony M."/>
            <person name="Pettersson U."/>
            <person name="Pop M."/>
            <person name="Ramirez J.L."/>
            <person name="Rinta J."/>
            <person name="Robertson L."/>
            <person name="Salzberg S.L."/>
            <person name="Sanchez D.O."/>
            <person name="Seyler A."/>
            <person name="Sharma R."/>
            <person name="Shetty J."/>
            <person name="Simpson A.J."/>
            <person name="Sisk E."/>
            <person name="Tammi M.T."/>
            <person name="Tarleton R."/>
            <person name="Teixeira S."/>
            <person name="Van Aken S."/>
            <person name="Vogt C."/>
            <person name="Ward P.N."/>
            <person name="Wickstead B."/>
            <person name="Wortman J."/>
            <person name="White O."/>
            <person name="Fraser C.M."/>
            <person name="Stuart K.D."/>
            <person name="Andersson B."/>
        </authorList>
    </citation>
    <scope>NUCLEOTIDE SEQUENCE [LARGE SCALE GENOMIC DNA]</scope>
    <source>
        <strain evidence="2 3">CL Brener</strain>
    </source>
</reference>
<dbReference type="OMA" id="LNITHHY"/>
<dbReference type="PANTHER" id="PTHR46384">
    <property type="entry name" value="MOTILE SPERM DOMAIN-CONTAINING PROTEIN 2"/>
    <property type="match status" value="1"/>
</dbReference>
<dbReference type="InterPro" id="IPR055777">
    <property type="entry name" value="DUF7353"/>
</dbReference>
<proteinExistence type="predicted"/>
<sequence>MSLYLHDLGPEAVSYRHLLDEVKRQLDITYDEFDCWLYGFLENKKYNIRETVAKLQRRFAMEVNELATYTLTDYMQESLRSGIVQFVGEDKLGRTVLYVMAQRDHPVSSRREENKRTFDMMLSYGTRLRADSKRCQMVMLINQEKASLWSNVDMTFRR</sequence>
<dbReference type="GO" id="GO:0012505">
    <property type="term" value="C:endomembrane system"/>
    <property type="evidence" value="ECO:0007669"/>
    <property type="project" value="TreeGrafter"/>
</dbReference>
<feature type="domain" description="DUF7353" evidence="1">
    <location>
        <begin position="6"/>
        <end position="65"/>
    </location>
</feature>
<dbReference type="Proteomes" id="UP000002296">
    <property type="component" value="Unassembled WGS sequence"/>
</dbReference>
<dbReference type="GeneID" id="3531961"/>
<keyword evidence="3" id="KW-1185">Reference proteome</keyword>
<evidence type="ECO:0000313" key="2">
    <source>
        <dbReference type="EMBL" id="EAN81161.1"/>
    </source>
</evidence>
<dbReference type="RefSeq" id="XP_802607.1">
    <property type="nucleotide sequence ID" value="XM_797514.1"/>
</dbReference>
<dbReference type="InterPro" id="IPR036865">
    <property type="entry name" value="CRAL-TRIO_dom_sf"/>
</dbReference>
<dbReference type="KEGG" id="tcr:430539.10"/>
<accession>Q4CLK9</accession>
<organism evidence="2 3">
    <name type="scientific">Trypanosoma cruzi (strain CL Brener)</name>
    <dbReference type="NCBI Taxonomy" id="353153"/>
    <lineage>
        <taxon>Eukaryota</taxon>
        <taxon>Discoba</taxon>
        <taxon>Euglenozoa</taxon>
        <taxon>Kinetoplastea</taxon>
        <taxon>Metakinetoplastina</taxon>
        <taxon>Trypanosomatida</taxon>
        <taxon>Trypanosomatidae</taxon>
        <taxon>Trypanosoma</taxon>
        <taxon>Schizotrypanum</taxon>
    </lineage>
</organism>
<dbReference type="PANTHER" id="PTHR46384:SF2">
    <property type="entry name" value="CRAL-TRIO DOMAIN-CONTAINING PROTEIN"/>
    <property type="match status" value="1"/>
</dbReference>
<dbReference type="Pfam" id="PF24044">
    <property type="entry name" value="DUF7353"/>
    <property type="match status" value="1"/>
</dbReference>
<dbReference type="InterPro" id="IPR053012">
    <property type="entry name" value="ER-organelle_contact"/>
</dbReference>
<dbReference type="AlphaFoldDB" id="Q4CLK9"/>